<keyword evidence="9" id="KW-1185">Reference proteome</keyword>
<dbReference type="STRING" id="1849047.A0A3D8SGB9"/>
<dbReference type="EMBL" id="PDLM01000002">
    <property type="protein sequence ID" value="RDW85194.1"/>
    <property type="molecule type" value="Genomic_DNA"/>
</dbReference>
<feature type="transmembrane region" description="Helical" evidence="6">
    <location>
        <begin position="369"/>
        <end position="387"/>
    </location>
</feature>
<protein>
    <recommendedName>
        <fullName evidence="7">Major facilitator superfamily (MFS) profile domain-containing protein</fullName>
    </recommendedName>
</protein>
<comment type="caution">
    <text evidence="8">The sequence shown here is derived from an EMBL/GenBank/DDBJ whole genome shotgun (WGS) entry which is preliminary data.</text>
</comment>
<feature type="transmembrane region" description="Helical" evidence="6">
    <location>
        <begin position="320"/>
        <end position="341"/>
    </location>
</feature>
<dbReference type="GO" id="GO:0005886">
    <property type="term" value="C:plasma membrane"/>
    <property type="evidence" value="ECO:0007669"/>
    <property type="project" value="TreeGrafter"/>
</dbReference>
<dbReference type="Gene3D" id="1.20.1250.20">
    <property type="entry name" value="MFS general substrate transporter like domains"/>
    <property type="match status" value="1"/>
</dbReference>
<dbReference type="InterPro" id="IPR011701">
    <property type="entry name" value="MFS"/>
</dbReference>
<feature type="transmembrane region" description="Helical" evidence="6">
    <location>
        <begin position="458"/>
        <end position="477"/>
    </location>
</feature>
<keyword evidence="2" id="KW-0813">Transport</keyword>
<keyword evidence="5 6" id="KW-0472">Membrane</keyword>
<accession>A0A3D8SGB9</accession>
<feature type="transmembrane region" description="Helical" evidence="6">
    <location>
        <begin position="100"/>
        <end position="117"/>
    </location>
</feature>
<dbReference type="PANTHER" id="PTHR23502:SF151">
    <property type="entry name" value="MAJOR FACILITATOR SUPERFAMILY (MFS) PROFILE DOMAIN-CONTAINING PROTEIN"/>
    <property type="match status" value="1"/>
</dbReference>
<keyword evidence="3 6" id="KW-0812">Transmembrane</keyword>
<evidence type="ECO:0000259" key="7">
    <source>
        <dbReference type="PROSITE" id="PS50850"/>
    </source>
</evidence>
<dbReference type="PROSITE" id="PS50850">
    <property type="entry name" value="MFS"/>
    <property type="match status" value="1"/>
</dbReference>
<evidence type="ECO:0000313" key="8">
    <source>
        <dbReference type="EMBL" id="RDW85194.1"/>
    </source>
</evidence>
<dbReference type="Gene3D" id="1.20.1720.10">
    <property type="entry name" value="Multidrug resistance protein D"/>
    <property type="match status" value="1"/>
</dbReference>
<feature type="transmembrane region" description="Helical" evidence="6">
    <location>
        <begin position="33"/>
        <end position="54"/>
    </location>
</feature>
<dbReference type="PANTHER" id="PTHR23502">
    <property type="entry name" value="MAJOR FACILITATOR SUPERFAMILY"/>
    <property type="match status" value="1"/>
</dbReference>
<evidence type="ECO:0000256" key="4">
    <source>
        <dbReference type="ARBA" id="ARBA00022989"/>
    </source>
</evidence>
<evidence type="ECO:0000256" key="5">
    <source>
        <dbReference type="ARBA" id="ARBA00023136"/>
    </source>
</evidence>
<sequence length="498" mass="53864">MGDLKTDPEDVAVTAAPAEPEPPYSIFTTWQKVLIVTIVSLAATFSSFSGNIYYPALPAIALDLKVSAELVNLTVTSYMIFQGLAPTLWGAIADVHGRRLTYIITMVIFFAACVGLAETRSFAQLLVLRCLQSTGSASTIAIGAGVIGDITRREERGGYMGIFLACLLIPNAAGPILGGVFAATLGWRAIFWFLAIYSGAFLVGLVLLLPETLRSLVGNGSIAPKGAAKSLLSYINQRRLDRLSRQTDEDGLARARSNTASLAEKKKSMDFLGPLRLIFGVEVSCAIMYLAIYYTGWQMTISSMSTLFSRAYGISDLDNGLTFVGNGVGCIFGTLTTGRLLDFQYRRLKKNYTGDPLDFPLEKARFQTLWIWNGLECASVIGFGWAVDQKVHISVPIICSFVLGWSTTSLQSIVTTFMVDVFPDRSASAVAALNLARCLMCAGGISGILPLVNAIGVGWAYTLITAVLVLATGLMVIQTRFGARWRRRREEGKIEAAT</sequence>
<dbReference type="GO" id="GO:0022857">
    <property type="term" value="F:transmembrane transporter activity"/>
    <property type="evidence" value="ECO:0007669"/>
    <property type="project" value="InterPro"/>
</dbReference>
<dbReference type="OrthoDB" id="440553at2759"/>
<keyword evidence="4 6" id="KW-1133">Transmembrane helix</keyword>
<dbReference type="InterPro" id="IPR036259">
    <property type="entry name" value="MFS_trans_sf"/>
</dbReference>
<dbReference type="SUPFAM" id="SSF103473">
    <property type="entry name" value="MFS general substrate transporter"/>
    <property type="match status" value="1"/>
</dbReference>
<dbReference type="AlphaFoldDB" id="A0A3D8SGB9"/>
<proteinExistence type="predicted"/>
<evidence type="ECO:0000313" key="9">
    <source>
        <dbReference type="Proteomes" id="UP000256645"/>
    </source>
</evidence>
<dbReference type="Proteomes" id="UP000256645">
    <property type="component" value="Unassembled WGS sequence"/>
</dbReference>
<reference evidence="8 9" key="1">
    <citation type="journal article" date="2018" name="IMA Fungus">
        <title>IMA Genome-F 9: Draft genome sequence of Annulohypoxylon stygium, Aspergillus mulundensis, Berkeleyomyces basicola (syn. Thielaviopsis basicola), Ceratocystis smalleyi, two Cercospora beticola strains, Coleophoma cylindrospora, Fusarium fracticaudum, Phialophora cf. hyalina, and Morchella septimelata.</title>
        <authorList>
            <person name="Wingfield B.D."/>
            <person name="Bills G.F."/>
            <person name="Dong Y."/>
            <person name="Huang W."/>
            <person name="Nel W.J."/>
            <person name="Swalarsk-Parry B.S."/>
            <person name="Vaghefi N."/>
            <person name="Wilken P.M."/>
            <person name="An Z."/>
            <person name="de Beer Z.W."/>
            <person name="De Vos L."/>
            <person name="Chen L."/>
            <person name="Duong T.A."/>
            <person name="Gao Y."/>
            <person name="Hammerbacher A."/>
            <person name="Kikkert J.R."/>
            <person name="Li Y."/>
            <person name="Li H."/>
            <person name="Li K."/>
            <person name="Li Q."/>
            <person name="Liu X."/>
            <person name="Ma X."/>
            <person name="Naidoo K."/>
            <person name="Pethybridge S.J."/>
            <person name="Sun J."/>
            <person name="Steenkamp E.T."/>
            <person name="van der Nest M.A."/>
            <person name="van Wyk S."/>
            <person name="Wingfield M.J."/>
            <person name="Xiong C."/>
            <person name="Yue Q."/>
            <person name="Zhang X."/>
        </authorList>
    </citation>
    <scope>NUCLEOTIDE SEQUENCE [LARGE SCALE GENOMIC DNA]</scope>
    <source>
        <strain evidence="8 9">BP6252</strain>
    </source>
</reference>
<feature type="transmembrane region" description="Helical" evidence="6">
    <location>
        <begin position="74"/>
        <end position="93"/>
    </location>
</feature>
<comment type="subcellular location">
    <subcellularLocation>
        <location evidence="1">Membrane</location>
        <topology evidence="1">Multi-pass membrane protein</topology>
    </subcellularLocation>
</comment>
<dbReference type="FunFam" id="1.20.1720.10:FF:000009">
    <property type="entry name" value="MFS multidrug transporter"/>
    <property type="match status" value="1"/>
</dbReference>
<evidence type="ECO:0000256" key="6">
    <source>
        <dbReference type="SAM" id="Phobius"/>
    </source>
</evidence>
<feature type="transmembrane region" description="Helical" evidence="6">
    <location>
        <begin position="159"/>
        <end position="183"/>
    </location>
</feature>
<name>A0A3D8SGB9_9HELO</name>
<dbReference type="InterPro" id="IPR020846">
    <property type="entry name" value="MFS_dom"/>
</dbReference>
<evidence type="ECO:0000256" key="2">
    <source>
        <dbReference type="ARBA" id="ARBA00022448"/>
    </source>
</evidence>
<feature type="transmembrane region" description="Helical" evidence="6">
    <location>
        <begin position="431"/>
        <end position="452"/>
    </location>
</feature>
<gene>
    <name evidence="8" type="ORF">BP6252_02784</name>
</gene>
<organism evidence="8 9">
    <name type="scientific">Coleophoma cylindrospora</name>
    <dbReference type="NCBI Taxonomy" id="1849047"/>
    <lineage>
        <taxon>Eukaryota</taxon>
        <taxon>Fungi</taxon>
        <taxon>Dikarya</taxon>
        <taxon>Ascomycota</taxon>
        <taxon>Pezizomycotina</taxon>
        <taxon>Leotiomycetes</taxon>
        <taxon>Helotiales</taxon>
        <taxon>Dermateaceae</taxon>
        <taxon>Coleophoma</taxon>
    </lineage>
</organism>
<feature type="domain" description="Major facilitator superfamily (MFS) profile" evidence="7">
    <location>
        <begin position="35"/>
        <end position="480"/>
    </location>
</feature>
<evidence type="ECO:0000256" key="3">
    <source>
        <dbReference type="ARBA" id="ARBA00022692"/>
    </source>
</evidence>
<feature type="transmembrane region" description="Helical" evidence="6">
    <location>
        <begin position="123"/>
        <end position="147"/>
    </location>
</feature>
<dbReference type="Pfam" id="PF07690">
    <property type="entry name" value="MFS_1"/>
    <property type="match status" value="1"/>
</dbReference>
<evidence type="ECO:0000256" key="1">
    <source>
        <dbReference type="ARBA" id="ARBA00004141"/>
    </source>
</evidence>
<feature type="transmembrane region" description="Helical" evidence="6">
    <location>
        <begin position="275"/>
        <end position="294"/>
    </location>
</feature>
<feature type="transmembrane region" description="Helical" evidence="6">
    <location>
        <begin position="393"/>
        <end position="419"/>
    </location>
</feature>
<feature type="transmembrane region" description="Helical" evidence="6">
    <location>
        <begin position="189"/>
        <end position="209"/>
    </location>
</feature>